<comment type="caution">
    <text evidence="2">The sequence shown here is derived from an EMBL/GenBank/DDBJ whole genome shotgun (WGS) entry which is preliminary data.</text>
</comment>
<keyword evidence="1" id="KW-0175">Coiled coil</keyword>
<name>A0AAV7IQ38_COTGL</name>
<organism evidence="2 3">
    <name type="scientific">Cotesia glomerata</name>
    <name type="common">Lepidopteran parasitic wasp</name>
    <name type="synonym">Apanteles glomeratus</name>
    <dbReference type="NCBI Taxonomy" id="32391"/>
    <lineage>
        <taxon>Eukaryota</taxon>
        <taxon>Metazoa</taxon>
        <taxon>Ecdysozoa</taxon>
        <taxon>Arthropoda</taxon>
        <taxon>Hexapoda</taxon>
        <taxon>Insecta</taxon>
        <taxon>Pterygota</taxon>
        <taxon>Neoptera</taxon>
        <taxon>Endopterygota</taxon>
        <taxon>Hymenoptera</taxon>
        <taxon>Apocrita</taxon>
        <taxon>Ichneumonoidea</taxon>
        <taxon>Braconidae</taxon>
        <taxon>Microgastrinae</taxon>
        <taxon>Cotesia</taxon>
    </lineage>
</organism>
<keyword evidence="3" id="KW-1185">Reference proteome</keyword>
<gene>
    <name evidence="2" type="ORF">KQX54_008211</name>
</gene>
<evidence type="ECO:0000313" key="2">
    <source>
        <dbReference type="EMBL" id="KAH0557565.1"/>
    </source>
</evidence>
<dbReference type="Gene3D" id="1.20.5.340">
    <property type="match status" value="1"/>
</dbReference>
<dbReference type="EMBL" id="JAHXZJ010000747">
    <property type="protein sequence ID" value="KAH0557565.1"/>
    <property type="molecule type" value="Genomic_DNA"/>
</dbReference>
<evidence type="ECO:0000313" key="3">
    <source>
        <dbReference type="Proteomes" id="UP000826195"/>
    </source>
</evidence>
<accession>A0AAV7IQ38</accession>
<protein>
    <submittedName>
        <fullName evidence="2">Uncharacterized protein</fullName>
    </submittedName>
</protein>
<proteinExistence type="predicted"/>
<sequence>MTEGTTKLPDWSTYSSDDKLNLLLDMSYKNSVNIQNVSQTLDSHTVDIKNLVANFKENNEKLNQLSSSLDAVNNSLAEITKAQELAQNEIKKLTNDLNKNAIKCNENTASINLLKSTIDSLANSTHTQHTNDHHSSSQLLFSGIPDTLNNDLSADQIIHSIFETLGTPNLTNDILNIREFKNKKRQGSSNDTSNLHAFIVKLKSQEICEHIIEVKRRSSKLLIKNIFKTYAGIDRGKQ</sequence>
<dbReference type="Proteomes" id="UP000826195">
    <property type="component" value="Unassembled WGS sequence"/>
</dbReference>
<evidence type="ECO:0000256" key="1">
    <source>
        <dbReference type="SAM" id="Coils"/>
    </source>
</evidence>
<dbReference type="AlphaFoldDB" id="A0AAV7IQ38"/>
<reference evidence="2 3" key="1">
    <citation type="journal article" date="2021" name="J. Hered.">
        <title>A chromosome-level genome assembly of the parasitoid wasp, Cotesia glomerata (Hymenoptera: Braconidae).</title>
        <authorList>
            <person name="Pinto B.J."/>
            <person name="Weis J.J."/>
            <person name="Gamble T."/>
            <person name="Ode P.J."/>
            <person name="Paul R."/>
            <person name="Zaspel J.M."/>
        </authorList>
    </citation>
    <scope>NUCLEOTIDE SEQUENCE [LARGE SCALE GENOMIC DNA]</scope>
    <source>
        <strain evidence="2">CgM1</strain>
    </source>
</reference>
<feature type="non-terminal residue" evidence="2">
    <location>
        <position position="238"/>
    </location>
</feature>
<feature type="coiled-coil region" evidence="1">
    <location>
        <begin position="69"/>
        <end position="96"/>
    </location>
</feature>